<gene>
    <name evidence="2" type="ORF">O3M35_008567</name>
</gene>
<dbReference type="InterPro" id="IPR036273">
    <property type="entry name" value="CRAL/TRIO_N_dom_sf"/>
</dbReference>
<evidence type="ECO:0000313" key="3">
    <source>
        <dbReference type="Proteomes" id="UP001461498"/>
    </source>
</evidence>
<comment type="caution">
    <text evidence="2">The sequence shown here is derived from an EMBL/GenBank/DDBJ whole genome shotgun (WGS) entry which is preliminary data.</text>
</comment>
<dbReference type="Pfam" id="PF00650">
    <property type="entry name" value="CRAL_TRIO"/>
    <property type="match status" value="1"/>
</dbReference>
<name>A0AAW1D927_9HEMI</name>
<dbReference type="SUPFAM" id="SSF52087">
    <property type="entry name" value="CRAL/TRIO domain"/>
    <property type="match status" value="1"/>
</dbReference>
<dbReference type="AlphaFoldDB" id="A0AAW1D927"/>
<dbReference type="GO" id="GO:1902936">
    <property type="term" value="F:phosphatidylinositol bisphosphate binding"/>
    <property type="evidence" value="ECO:0007669"/>
    <property type="project" value="TreeGrafter"/>
</dbReference>
<keyword evidence="3" id="KW-1185">Reference proteome</keyword>
<dbReference type="Gene3D" id="3.40.525.10">
    <property type="entry name" value="CRAL-TRIO lipid binding domain"/>
    <property type="match status" value="1"/>
</dbReference>
<dbReference type="InterPro" id="IPR036865">
    <property type="entry name" value="CRAL-TRIO_dom_sf"/>
</dbReference>
<feature type="domain" description="CRAL-TRIO" evidence="1">
    <location>
        <begin position="93"/>
        <end position="253"/>
    </location>
</feature>
<reference evidence="2 3" key="1">
    <citation type="submission" date="2022-12" db="EMBL/GenBank/DDBJ databases">
        <title>Chromosome-level genome assembly of true bugs.</title>
        <authorList>
            <person name="Ma L."/>
            <person name="Li H."/>
        </authorList>
    </citation>
    <scope>NUCLEOTIDE SEQUENCE [LARGE SCALE GENOMIC DNA]</scope>
    <source>
        <strain evidence="2">Lab_2022b</strain>
    </source>
</reference>
<dbReference type="EMBL" id="JAPXFL010000005">
    <property type="protein sequence ID" value="KAK9506675.1"/>
    <property type="molecule type" value="Genomic_DNA"/>
</dbReference>
<dbReference type="PROSITE" id="PS50191">
    <property type="entry name" value="CRAL_TRIO"/>
    <property type="match status" value="1"/>
</dbReference>
<organism evidence="2 3">
    <name type="scientific">Rhynocoris fuscipes</name>
    <dbReference type="NCBI Taxonomy" id="488301"/>
    <lineage>
        <taxon>Eukaryota</taxon>
        <taxon>Metazoa</taxon>
        <taxon>Ecdysozoa</taxon>
        <taxon>Arthropoda</taxon>
        <taxon>Hexapoda</taxon>
        <taxon>Insecta</taxon>
        <taxon>Pterygota</taxon>
        <taxon>Neoptera</taxon>
        <taxon>Paraneoptera</taxon>
        <taxon>Hemiptera</taxon>
        <taxon>Heteroptera</taxon>
        <taxon>Panheteroptera</taxon>
        <taxon>Cimicomorpha</taxon>
        <taxon>Reduviidae</taxon>
        <taxon>Harpactorinae</taxon>
        <taxon>Harpactorini</taxon>
        <taxon>Rhynocoris</taxon>
    </lineage>
</organism>
<dbReference type="PRINTS" id="PR00180">
    <property type="entry name" value="CRETINALDHBP"/>
</dbReference>
<dbReference type="CDD" id="cd00170">
    <property type="entry name" value="SEC14"/>
    <property type="match status" value="1"/>
</dbReference>
<dbReference type="Proteomes" id="UP001461498">
    <property type="component" value="Unassembled WGS sequence"/>
</dbReference>
<dbReference type="PANTHER" id="PTHR10174">
    <property type="entry name" value="ALPHA-TOCOPHEROL TRANSFER PROTEIN-RELATED"/>
    <property type="match status" value="1"/>
</dbReference>
<dbReference type="GO" id="GO:0016020">
    <property type="term" value="C:membrane"/>
    <property type="evidence" value="ECO:0007669"/>
    <property type="project" value="TreeGrafter"/>
</dbReference>
<dbReference type="SUPFAM" id="SSF46938">
    <property type="entry name" value="CRAL/TRIO N-terminal domain"/>
    <property type="match status" value="1"/>
</dbReference>
<sequence>MTTNCTMPEKWWKVSKEEEYKKYKDLKPTDVKVIKEWIEKQPHLPALNDNQIIMFLRACEYSLERTKETIDLNYTARTKLTEFFEQRDIERNKINIAMDYLQIAVLPERVNDLMVVVGTIKELNDFSKLFVDEYIKLAIMIHDMTHLEYGSSEGYIYILDLKNVTFSLVLHVPLTLAAKALKFWQYCATYRIRGIHIVNGGHVFEKAFPLFKPFLKPEIVAMIQLHSNYESLRKAVNPRALPSDYGGKCASIEELSRKAQKNTQLIKEWFIEEEKQRVDEKKRLSKPKNDFLDIQGSFKKLDID</sequence>
<protein>
    <recommendedName>
        <fullName evidence="1">CRAL-TRIO domain-containing protein</fullName>
    </recommendedName>
</protein>
<evidence type="ECO:0000313" key="2">
    <source>
        <dbReference type="EMBL" id="KAK9506675.1"/>
    </source>
</evidence>
<dbReference type="InterPro" id="IPR001251">
    <property type="entry name" value="CRAL-TRIO_dom"/>
</dbReference>
<accession>A0AAW1D927</accession>
<proteinExistence type="predicted"/>
<evidence type="ECO:0000259" key="1">
    <source>
        <dbReference type="PROSITE" id="PS50191"/>
    </source>
</evidence>
<dbReference type="PANTHER" id="PTHR10174:SF224">
    <property type="entry name" value="RETINOL-BINDING PROTEIN PINTA"/>
    <property type="match status" value="1"/>
</dbReference>